<dbReference type="AlphaFoldDB" id="A0A2M8L5L2"/>
<gene>
    <name evidence="1" type="ORF">COU96_01585</name>
</gene>
<evidence type="ECO:0008006" key="3">
    <source>
        <dbReference type="Google" id="ProtNLM"/>
    </source>
</evidence>
<name>A0A2M8L5L2_9BACT</name>
<reference evidence="2" key="1">
    <citation type="submission" date="2017-09" db="EMBL/GenBank/DDBJ databases">
        <title>Depth-based differentiation of microbial function through sediment-hosted aquifers and enrichment of novel symbionts in the deep terrestrial subsurface.</title>
        <authorList>
            <person name="Probst A.J."/>
            <person name="Ladd B."/>
            <person name="Jarett J.K."/>
            <person name="Geller-Mcgrath D.E."/>
            <person name="Sieber C.M.K."/>
            <person name="Emerson J.B."/>
            <person name="Anantharaman K."/>
            <person name="Thomas B.C."/>
            <person name="Malmstrom R."/>
            <person name="Stieglmeier M."/>
            <person name="Klingl A."/>
            <person name="Woyke T."/>
            <person name="Ryan C.M."/>
            <person name="Banfield J.F."/>
        </authorList>
    </citation>
    <scope>NUCLEOTIDE SEQUENCE [LARGE SCALE GENOMIC DNA]</scope>
</reference>
<proteinExistence type="predicted"/>
<evidence type="ECO:0000313" key="2">
    <source>
        <dbReference type="Proteomes" id="UP000229500"/>
    </source>
</evidence>
<protein>
    <recommendedName>
        <fullName evidence="3">HicB-like antitoxin of toxin-antitoxin system domain-containing protein</fullName>
    </recommendedName>
</protein>
<accession>A0A2M8L5L2</accession>
<comment type="caution">
    <text evidence="1">The sequence shown here is derived from an EMBL/GenBank/DDBJ whole genome shotgun (WGS) entry which is preliminary data.</text>
</comment>
<dbReference type="SUPFAM" id="SSF143100">
    <property type="entry name" value="TTHA1013/TTHA0281-like"/>
    <property type="match status" value="1"/>
</dbReference>
<evidence type="ECO:0000313" key="1">
    <source>
        <dbReference type="EMBL" id="PJE69087.1"/>
    </source>
</evidence>
<sequence>MRTKVLNYRVIVKPDKRMGTEKPCFSAFCPTLGIADDGDTFEEALVNIQNLIKFHLQCFAP</sequence>
<dbReference type="Proteomes" id="UP000229500">
    <property type="component" value="Unassembled WGS sequence"/>
</dbReference>
<organism evidence="1 2">
    <name type="scientific">Candidatus Shapirobacteria bacterium CG10_big_fil_rev_8_21_14_0_10_38_14</name>
    <dbReference type="NCBI Taxonomy" id="1974483"/>
    <lineage>
        <taxon>Bacteria</taxon>
        <taxon>Candidatus Shapironibacteriota</taxon>
    </lineage>
</organism>
<dbReference type="Gene3D" id="3.30.160.250">
    <property type="match status" value="1"/>
</dbReference>
<dbReference type="InterPro" id="IPR035069">
    <property type="entry name" value="TTHA1013/TTHA0281-like"/>
</dbReference>
<dbReference type="EMBL" id="PFEL01000062">
    <property type="protein sequence ID" value="PJE69087.1"/>
    <property type="molecule type" value="Genomic_DNA"/>
</dbReference>